<feature type="region of interest" description="Disordered" evidence="1">
    <location>
        <begin position="288"/>
        <end position="309"/>
    </location>
</feature>
<feature type="domain" description="Protein kinase" evidence="3">
    <location>
        <begin position="350"/>
        <end position="638"/>
    </location>
</feature>
<dbReference type="PANTHER" id="PTHR44329">
    <property type="entry name" value="SERINE/THREONINE-PROTEIN KINASE TNNI3K-RELATED"/>
    <property type="match status" value="1"/>
</dbReference>
<dbReference type="InterPro" id="IPR000719">
    <property type="entry name" value="Prot_kinase_dom"/>
</dbReference>
<keyword evidence="2" id="KW-0812">Transmembrane</keyword>
<dbReference type="InterPro" id="IPR011009">
    <property type="entry name" value="Kinase-like_dom_sf"/>
</dbReference>
<feature type="region of interest" description="Disordered" evidence="1">
    <location>
        <begin position="94"/>
        <end position="247"/>
    </location>
</feature>
<feature type="compositionally biased region" description="Low complexity" evidence="1">
    <location>
        <begin position="296"/>
        <end position="307"/>
    </location>
</feature>
<dbReference type="PROSITE" id="PS50011">
    <property type="entry name" value="PROTEIN_KINASE_DOM"/>
    <property type="match status" value="1"/>
</dbReference>
<dbReference type="SUPFAM" id="SSF56112">
    <property type="entry name" value="Protein kinase-like (PK-like)"/>
    <property type="match status" value="1"/>
</dbReference>
<dbReference type="Gene3D" id="1.10.510.10">
    <property type="entry name" value="Transferase(Phosphotransferase) domain 1"/>
    <property type="match status" value="1"/>
</dbReference>
<gene>
    <name evidence="4" type="ORF">P43SY_001049</name>
</gene>
<feature type="compositionally biased region" description="Acidic residues" evidence="1">
    <location>
        <begin position="197"/>
        <end position="212"/>
    </location>
</feature>
<dbReference type="InterPro" id="IPR051681">
    <property type="entry name" value="Ser/Thr_Kinases-Pseudokinases"/>
</dbReference>
<keyword evidence="2" id="KW-1133">Transmembrane helix</keyword>
<feature type="transmembrane region" description="Helical" evidence="2">
    <location>
        <begin position="263"/>
        <end position="283"/>
    </location>
</feature>
<evidence type="ECO:0000256" key="1">
    <source>
        <dbReference type="SAM" id="MobiDB-lite"/>
    </source>
</evidence>
<keyword evidence="5" id="KW-1185">Reference proteome</keyword>
<reference evidence="4" key="1">
    <citation type="submission" date="2021-12" db="EMBL/GenBank/DDBJ databases">
        <title>Prjna785345.</title>
        <authorList>
            <person name="Rujirawat T."/>
            <person name="Krajaejun T."/>
        </authorList>
    </citation>
    <scope>NUCLEOTIDE SEQUENCE</scope>
    <source>
        <strain evidence="4">Pi057C3</strain>
    </source>
</reference>
<dbReference type="InterPro" id="IPR008271">
    <property type="entry name" value="Ser/Thr_kinase_AS"/>
</dbReference>
<feature type="compositionally biased region" description="Acidic residues" evidence="1">
    <location>
        <begin position="166"/>
        <end position="178"/>
    </location>
</feature>
<accession>A0AAD5Q2F0</accession>
<dbReference type="Pfam" id="PF00069">
    <property type="entry name" value="Pkinase"/>
    <property type="match status" value="1"/>
</dbReference>
<dbReference type="SMART" id="SM00220">
    <property type="entry name" value="S_TKc"/>
    <property type="match status" value="1"/>
</dbReference>
<dbReference type="Proteomes" id="UP001209570">
    <property type="component" value="Unassembled WGS sequence"/>
</dbReference>
<sequence>MSCEFSLFTTKLAAVSASAQRCKEATGFDFTAWTKTRDKLRRLKEADVRPICGNEDCWTVLLDVPSDIDVQCIDPDVNVFRTVRKMRIWCSVLSPETPAPTTSSPPPAGSSSSGSGEDDNDNSDDEIRPPYQWTDRGTRSPSLPQDIVPGPAPTRDRPRPPNPDVGDADGDEDEDDFADLPSGRRRVPAPTRRPSSDDEEDPVDEGEDDEEVPGYFGVDTSRRQRQKSKQPTLPPLPGIDSNASTPQTISVLRRRPEEWRTTIVAVVALAAAVVLAEVIALLVRRRRRNRHRTPRSSAPASTSNGSSITDTLEYVRLDDDELTGTATGVSCPTFQVDAALSPFYIPATEIEDLRLLGTGGCAVVYLVRLHGGQLAAAKRLASDRVGDRDARQALVDEIKLNTALHHPNIVAFIGASWTNRNDLQAIFEFVPNGDLRTYLETTPVTPWTHEKLQVALDIAYALAYLHNQQPSAIVHRDLKSRNVLLTIDDSSDSETIGGGQRMQAKLTDFGVSRSMSVQQSMTTGVGTSRWLAPEVITGGGEYNMACDIYSFGVVLTELDTHSLPFGNVRGPDGTMLPDVAVLRMVAQQRLQPGLSPTCPEMLVLLARQCMAYDPEERPTASDVCASLRELMVDFHPLIEHEDAEDHDVAEPR</sequence>
<evidence type="ECO:0000256" key="2">
    <source>
        <dbReference type="SAM" id="Phobius"/>
    </source>
</evidence>
<keyword evidence="2" id="KW-0472">Membrane</keyword>
<dbReference type="EMBL" id="JAKCXM010000595">
    <property type="protein sequence ID" value="KAJ0392651.1"/>
    <property type="molecule type" value="Genomic_DNA"/>
</dbReference>
<dbReference type="PANTHER" id="PTHR44329:SF214">
    <property type="entry name" value="PROTEIN KINASE DOMAIN-CONTAINING PROTEIN"/>
    <property type="match status" value="1"/>
</dbReference>
<evidence type="ECO:0000313" key="4">
    <source>
        <dbReference type="EMBL" id="KAJ0392651.1"/>
    </source>
</evidence>
<comment type="caution">
    <text evidence="4">The sequence shown here is derived from an EMBL/GenBank/DDBJ whole genome shotgun (WGS) entry which is preliminary data.</text>
</comment>
<evidence type="ECO:0000259" key="3">
    <source>
        <dbReference type="PROSITE" id="PS50011"/>
    </source>
</evidence>
<protein>
    <recommendedName>
        <fullName evidence="3">Protein kinase domain-containing protein</fullName>
    </recommendedName>
</protein>
<dbReference type="GO" id="GO:0005524">
    <property type="term" value="F:ATP binding"/>
    <property type="evidence" value="ECO:0007669"/>
    <property type="project" value="InterPro"/>
</dbReference>
<name>A0AAD5Q2F0_PYTIN</name>
<dbReference type="AlphaFoldDB" id="A0AAD5Q2F0"/>
<evidence type="ECO:0000313" key="5">
    <source>
        <dbReference type="Proteomes" id="UP001209570"/>
    </source>
</evidence>
<proteinExistence type="predicted"/>
<dbReference type="PROSITE" id="PS00108">
    <property type="entry name" value="PROTEIN_KINASE_ST"/>
    <property type="match status" value="1"/>
</dbReference>
<dbReference type="GO" id="GO:0004674">
    <property type="term" value="F:protein serine/threonine kinase activity"/>
    <property type="evidence" value="ECO:0007669"/>
    <property type="project" value="TreeGrafter"/>
</dbReference>
<organism evidence="4 5">
    <name type="scientific">Pythium insidiosum</name>
    <name type="common">Pythiosis disease agent</name>
    <dbReference type="NCBI Taxonomy" id="114742"/>
    <lineage>
        <taxon>Eukaryota</taxon>
        <taxon>Sar</taxon>
        <taxon>Stramenopiles</taxon>
        <taxon>Oomycota</taxon>
        <taxon>Peronosporomycetes</taxon>
        <taxon>Pythiales</taxon>
        <taxon>Pythiaceae</taxon>
        <taxon>Pythium</taxon>
    </lineage>
</organism>